<dbReference type="Pfam" id="PF13416">
    <property type="entry name" value="SBP_bac_8"/>
    <property type="match status" value="1"/>
</dbReference>
<name>A0ABW2FGL0_9BACL</name>
<sequence length="442" mass="48519">MRRIQSTGLLALVLLLVLAACGGNNQNSVQPGSGGGSSSSGEQAASQPPAEKAELRMTWWGNQKRADLTLQVIELFEKKYPHITIASEFLAQDVFGDKIKTQMASRSEPDLIILGNDYGDYAERGILRDLTPYVGSEIQIDKFEESFINPGRYNGQLIGLNLGNNGIGMIYNQTMIENAGLQFPETMNWDELEAFGKELVAKLGKGKYAFADQSNLNEYFEYFLRQRGKAINDNGKVGFTEQDAEDWFAMWDRFRKEGIIPTAEIAAAHVELSAETSTLIEGLTAMVFRYLNQLPAFQDATQDELELGRLPTGGPGAEEGEWLHPGQFITVSANSKHPKEAAMFIDFMINDPEATKVLGSDRGISISAEAREAIKPTLTPPELKMMEYFEEVIAKAKPLPKQMPAGAWNGALTNAAQKVAFGRSTAAEAAKEVYQAAADTLK</sequence>
<comment type="caution">
    <text evidence="3">The sequence shown here is derived from an EMBL/GenBank/DDBJ whole genome shotgun (WGS) entry which is preliminary data.</text>
</comment>
<dbReference type="EMBL" id="JBHTAI010000011">
    <property type="protein sequence ID" value="MFC7150672.1"/>
    <property type="molecule type" value="Genomic_DNA"/>
</dbReference>
<evidence type="ECO:0000313" key="3">
    <source>
        <dbReference type="EMBL" id="MFC7150672.1"/>
    </source>
</evidence>
<evidence type="ECO:0000256" key="2">
    <source>
        <dbReference type="SAM" id="SignalP"/>
    </source>
</evidence>
<feature type="region of interest" description="Disordered" evidence="1">
    <location>
        <begin position="29"/>
        <end position="52"/>
    </location>
</feature>
<feature type="signal peptide" evidence="2">
    <location>
        <begin position="1"/>
        <end position="19"/>
    </location>
</feature>
<protein>
    <submittedName>
        <fullName evidence="3">ABC transporter substrate-binding protein</fullName>
    </submittedName>
</protein>
<dbReference type="InterPro" id="IPR050490">
    <property type="entry name" value="Bact_solute-bd_prot1"/>
</dbReference>
<keyword evidence="4" id="KW-1185">Reference proteome</keyword>
<reference evidence="4" key="1">
    <citation type="journal article" date="2019" name="Int. J. Syst. Evol. Microbiol.">
        <title>The Global Catalogue of Microorganisms (GCM) 10K type strain sequencing project: providing services to taxonomists for standard genome sequencing and annotation.</title>
        <authorList>
            <consortium name="The Broad Institute Genomics Platform"/>
            <consortium name="The Broad Institute Genome Sequencing Center for Infectious Disease"/>
            <person name="Wu L."/>
            <person name="Ma J."/>
        </authorList>
    </citation>
    <scope>NUCLEOTIDE SEQUENCE [LARGE SCALE GENOMIC DNA]</scope>
    <source>
        <strain evidence="4">KCTC 12907</strain>
    </source>
</reference>
<proteinExistence type="predicted"/>
<dbReference type="Gene3D" id="3.40.190.10">
    <property type="entry name" value="Periplasmic binding protein-like II"/>
    <property type="match status" value="2"/>
</dbReference>
<evidence type="ECO:0000256" key="1">
    <source>
        <dbReference type="SAM" id="MobiDB-lite"/>
    </source>
</evidence>
<keyword evidence="2" id="KW-0732">Signal</keyword>
<dbReference type="PANTHER" id="PTHR43649">
    <property type="entry name" value="ARABINOSE-BINDING PROTEIN-RELATED"/>
    <property type="match status" value="1"/>
</dbReference>
<dbReference type="InterPro" id="IPR006059">
    <property type="entry name" value="SBP"/>
</dbReference>
<organism evidence="3 4">
    <name type="scientific">Cohnella cellulosilytica</name>
    <dbReference type="NCBI Taxonomy" id="986710"/>
    <lineage>
        <taxon>Bacteria</taxon>
        <taxon>Bacillati</taxon>
        <taxon>Bacillota</taxon>
        <taxon>Bacilli</taxon>
        <taxon>Bacillales</taxon>
        <taxon>Paenibacillaceae</taxon>
        <taxon>Cohnella</taxon>
    </lineage>
</organism>
<dbReference type="PANTHER" id="PTHR43649:SF12">
    <property type="entry name" value="DIACETYLCHITOBIOSE BINDING PROTEIN DASA"/>
    <property type="match status" value="1"/>
</dbReference>
<evidence type="ECO:0000313" key="4">
    <source>
        <dbReference type="Proteomes" id="UP001596378"/>
    </source>
</evidence>
<gene>
    <name evidence="3" type="ORF">ACFQMJ_19235</name>
</gene>
<dbReference type="PROSITE" id="PS51257">
    <property type="entry name" value="PROKAR_LIPOPROTEIN"/>
    <property type="match status" value="1"/>
</dbReference>
<dbReference type="Proteomes" id="UP001596378">
    <property type="component" value="Unassembled WGS sequence"/>
</dbReference>
<feature type="chain" id="PRO_5046360917" evidence="2">
    <location>
        <begin position="20"/>
        <end position="442"/>
    </location>
</feature>
<accession>A0ABW2FGL0</accession>
<dbReference type="RefSeq" id="WP_378053050.1">
    <property type="nucleotide sequence ID" value="NZ_JBHMDN010000069.1"/>
</dbReference>
<feature type="compositionally biased region" description="Low complexity" evidence="1">
    <location>
        <begin position="39"/>
        <end position="50"/>
    </location>
</feature>
<dbReference type="SUPFAM" id="SSF53850">
    <property type="entry name" value="Periplasmic binding protein-like II"/>
    <property type="match status" value="1"/>
</dbReference>